<dbReference type="OrthoDB" id="10253476at2759"/>
<protein>
    <recommendedName>
        <fullName evidence="1">Tubulin-folding cofactor D ARM repeats domain-containing protein</fullName>
    </recommendedName>
</protein>
<evidence type="ECO:0000313" key="3">
    <source>
        <dbReference type="Proteomes" id="UP000268321"/>
    </source>
</evidence>
<accession>A0A4P9ZE85</accession>
<dbReference type="SUPFAM" id="SSF48371">
    <property type="entry name" value="ARM repeat"/>
    <property type="match status" value="1"/>
</dbReference>
<dbReference type="GO" id="GO:0007023">
    <property type="term" value="P:post-chaperonin tubulin folding pathway"/>
    <property type="evidence" value="ECO:0007669"/>
    <property type="project" value="InterPro"/>
</dbReference>
<organism evidence="2 3">
    <name type="scientific">Metschnikowia bicuspidata</name>
    <dbReference type="NCBI Taxonomy" id="27322"/>
    <lineage>
        <taxon>Eukaryota</taxon>
        <taxon>Fungi</taxon>
        <taxon>Dikarya</taxon>
        <taxon>Ascomycota</taxon>
        <taxon>Saccharomycotina</taxon>
        <taxon>Pichiomycetes</taxon>
        <taxon>Metschnikowiaceae</taxon>
        <taxon>Metschnikowia</taxon>
    </lineage>
</organism>
<dbReference type="Proteomes" id="UP000268321">
    <property type="component" value="Unassembled WGS sequence"/>
</dbReference>
<keyword evidence="3" id="KW-1185">Reference proteome</keyword>
<evidence type="ECO:0000259" key="1">
    <source>
        <dbReference type="Pfam" id="PF25767"/>
    </source>
</evidence>
<dbReference type="Pfam" id="PF23579">
    <property type="entry name" value="ARM_TBCD"/>
    <property type="match status" value="1"/>
</dbReference>
<dbReference type="GO" id="GO:0048487">
    <property type="term" value="F:beta-tubulin binding"/>
    <property type="evidence" value="ECO:0007669"/>
    <property type="project" value="InterPro"/>
</dbReference>
<proteinExistence type="predicted"/>
<dbReference type="EMBL" id="ML004446">
    <property type="protein sequence ID" value="RKP31123.1"/>
    <property type="molecule type" value="Genomic_DNA"/>
</dbReference>
<dbReference type="GO" id="GO:0007021">
    <property type="term" value="P:tubulin complex assembly"/>
    <property type="evidence" value="ECO:0007669"/>
    <property type="project" value="InterPro"/>
</dbReference>
<evidence type="ECO:0000313" key="2">
    <source>
        <dbReference type="EMBL" id="RKP31123.1"/>
    </source>
</evidence>
<dbReference type="GO" id="GO:0000226">
    <property type="term" value="P:microtubule cytoskeleton organization"/>
    <property type="evidence" value="ECO:0007669"/>
    <property type="project" value="TreeGrafter"/>
</dbReference>
<gene>
    <name evidence="2" type="ORF">METBISCDRAFT_14746</name>
</gene>
<reference evidence="3" key="1">
    <citation type="journal article" date="2018" name="Nat. Microbiol.">
        <title>Leveraging single-cell genomics to expand the fungal tree of life.</title>
        <authorList>
            <person name="Ahrendt S.R."/>
            <person name="Quandt C.A."/>
            <person name="Ciobanu D."/>
            <person name="Clum A."/>
            <person name="Salamov A."/>
            <person name="Andreopoulos B."/>
            <person name="Cheng J.F."/>
            <person name="Woyke T."/>
            <person name="Pelin A."/>
            <person name="Henrissat B."/>
            <person name="Reynolds N.K."/>
            <person name="Benny G.L."/>
            <person name="Smith M.E."/>
            <person name="James T.Y."/>
            <person name="Grigoriev I.V."/>
        </authorList>
    </citation>
    <scope>NUCLEOTIDE SEQUENCE [LARGE SCALE GENOMIC DNA]</scope>
    <source>
        <strain evidence="3">Baker2002</strain>
    </source>
</reference>
<sequence length="1067" mass="118621">MVPLDECPKVTLRSDDIHAEIDSNLRTLICGCPASNPTPALLGVVARINRLLVEFETLPRSLDPHLERYVSQISKAYLSTKDTETTEGSEFANAVAGLVLVVAKVRGYKFVTTFFSTDVYVFPVVLGLLRRPAVLQNPDECYLLLLWLANLVLVPFELETVEQSLASTVLDLATHFMSLHTSASKTQVAALSVLALLLTRRDCSQMFADYTETVVKQWPQTSDTAKLGFLMAFNQLLKRASSSEAAAFAFRIFNDVILYELSCLIVKDASACSTTNVRYLFKVSAKISRFYINAAAWDTVADIIDSLAYILTLMSVRFDTALRESFAKTMAHVVAYLAVSADNYASQLVRYMLTHVGVDQDDFDADSVPMCHAVLLFCGFLALKRSLAPKFLPVVLSVVHRTAFVSYRSTGLCQSSQIRDASCFCMWALVKKMSQSQFDTLNAEVLSTLFLDAIVVAIFDDNLTIRRCAVAVLQEFTGRFGGVFFRRLLGETSEADIGSFTIRFIELFGTGSLGNIRDSHNLIHQLVALGFPPRVFVQQLVAELGQDLCPFRVKVVAGAHLARLLKTPAQDLFALGPNVPNIDVAKVLVDMLDNHNHDGLYALAELRRAGVLLVEATAQTDALVAQTSFDFHVDKADKGEALLNWYVAVLETAGAPGPAMFPVVLEIARLNCADSLVSLTRRFFALWPEIVTPDFAKLCRHISLGNHLLARSITAHRLSDNQMTRLLDILLDKTVDAQTRAYLVASFRPFVQNQDTQSSFQHVVVSLLDDYIVSSQGDVGLLVRFECIDLFTHAPEFAAGVADELVFKLLRISGENLDKLRIAAFRCLCSLRQVTRYEQNYARYNNDYALYFCDLFDFVGAHPLSSMHKEAFWKGIVLTAGATVAGSDLINVAVHQVIRHMQNGPDCERALSILLSFLRIPQGHTITTLGAREKKTITAVLKLFVHLFDAAIALPATFNYEALYIRSYNLHINTSHTGRIGLVVRLFQHLACGDTVPRLLKIKARNRLVWLSTKASLETLRKMARDAIHESIIELDPENQLLEQLESEDADSELLERARLAFQCLKV</sequence>
<dbReference type="InterPro" id="IPR033162">
    <property type="entry name" value="TBCD"/>
</dbReference>
<name>A0A4P9ZE85_9ASCO</name>
<dbReference type="InterPro" id="IPR016024">
    <property type="entry name" value="ARM-type_fold"/>
</dbReference>
<feature type="domain" description="Tubulin-folding cofactor D ARM repeats" evidence="1">
    <location>
        <begin position="304"/>
        <end position="481"/>
    </location>
</feature>
<dbReference type="PANTHER" id="PTHR12658">
    <property type="entry name" value="BETA-TUBULIN COFACTOR D"/>
    <property type="match status" value="1"/>
</dbReference>
<dbReference type="Pfam" id="PF25767">
    <property type="entry name" value="ARM_TBCD_2nd"/>
    <property type="match status" value="1"/>
</dbReference>
<dbReference type="AlphaFoldDB" id="A0A4P9ZE85"/>
<dbReference type="GO" id="GO:0005096">
    <property type="term" value="F:GTPase activator activity"/>
    <property type="evidence" value="ECO:0007669"/>
    <property type="project" value="InterPro"/>
</dbReference>
<dbReference type="InterPro" id="IPR058033">
    <property type="entry name" value="ARM_TBCD_2nd"/>
</dbReference>
<dbReference type="PANTHER" id="PTHR12658:SF0">
    <property type="entry name" value="TUBULIN-SPECIFIC CHAPERONE D"/>
    <property type="match status" value="1"/>
</dbReference>